<evidence type="ECO:0000256" key="6">
    <source>
        <dbReference type="ARBA" id="ARBA00022989"/>
    </source>
</evidence>
<gene>
    <name evidence="9" type="primary">yfmE</name>
    <name evidence="9" type="ORF">G4P54_03940</name>
</gene>
<evidence type="ECO:0000256" key="2">
    <source>
        <dbReference type="ARBA" id="ARBA00007935"/>
    </source>
</evidence>
<accession>A0A6H0WI17</accession>
<comment type="subcellular location">
    <subcellularLocation>
        <location evidence="1">Cell membrane</location>
        <topology evidence="1">Multi-pass membrane protein</topology>
    </subcellularLocation>
</comment>
<feature type="transmembrane region" description="Helical" evidence="8">
    <location>
        <begin position="197"/>
        <end position="216"/>
    </location>
</feature>
<feature type="transmembrane region" description="Helical" evidence="8">
    <location>
        <begin position="236"/>
        <end position="265"/>
    </location>
</feature>
<name>A0A6H0WI17_9BACI</name>
<dbReference type="SUPFAM" id="SSF81345">
    <property type="entry name" value="ABC transporter involved in vitamin B12 uptake, BtuC"/>
    <property type="match status" value="1"/>
</dbReference>
<evidence type="ECO:0000313" key="9">
    <source>
        <dbReference type="EMBL" id="QIW79016.1"/>
    </source>
</evidence>
<reference evidence="9 10" key="1">
    <citation type="submission" date="2020-02" db="EMBL/GenBank/DDBJ databases">
        <title>Genome sequencing, annotation and comparative genomic analysis of Bacillus tequilensis EA-CB0015, an effective biological control agent against Pseudocercospora fijiensis in banana plants.</title>
        <authorList>
            <person name="Cuellar-Gaviria T.Z."/>
            <person name="Ju K.-S."/>
            <person name="Villegas-Escobar V."/>
        </authorList>
    </citation>
    <scope>NUCLEOTIDE SEQUENCE [LARGE SCALE GENOMIC DNA]</scope>
    <source>
        <strain evidence="9 10">EA-CB0015</strain>
    </source>
</reference>
<keyword evidence="6 8" id="KW-1133">Transmembrane helix</keyword>
<keyword evidence="5 8" id="KW-0812">Transmembrane</keyword>
<dbReference type="AlphaFoldDB" id="A0A6H0WI17"/>
<evidence type="ECO:0000313" key="10">
    <source>
        <dbReference type="Proteomes" id="UP000501914"/>
    </source>
</evidence>
<dbReference type="GO" id="GO:0022857">
    <property type="term" value="F:transmembrane transporter activity"/>
    <property type="evidence" value="ECO:0007669"/>
    <property type="project" value="InterPro"/>
</dbReference>
<evidence type="ECO:0000256" key="1">
    <source>
        <dbReference type="ARBA" id="ARBA00004651"/>
    </source>
</evidence>
<evidence type="ECO:0000256" key="7">
    <source>
        <dbReference type="ARBA" id="ARBA00023136"/>
    </source>
</evidence>
<organism evidence="9 10">
    <name type="scientific">Bacillus tequilensis</name>
    <dbReference type="NCBI Taxonomy" id="227866"/>
    <lineage>
        <taxon>Bacteria</taxon>
        <taxon>Bacillati</taxon>
        <taxon>Bacillota</taxon>
        <taxon>Bacilli</taxon>
        <taxon>Bacillales</taxon>
        <taxon>Bacillaceae</taxon>
        <taxon>Bacillus</taxon>
    </lineage>
</organism>
<dbReference type="CDD" id="cd06550">
    <property type="entry name" value="TM_ABC_iron-siderophores_like"/>
    <property type="match status" value="1"/>
</dbReference>
<dbReference type="PANTHER" id="PTHR30472">
    <property type="entry name" value="FERRIC ENTEROBACTIN TRANSPORT SYSTEM PERMEASE PROTEIN"/>
    <property type="match status" value="1"/>
</dbReference>
<feature type="transmembrane region" description="Helical" evidence="8">
    <location>
        <begin position="119"/>
        <end position="140"/>
    </location>
</feature>
<keyword evidence="3" id="KW-0813">Transport</keyword>
<evidence type="ECO:0000256" key="4">
    <source>
        <dbReference type="ARBA" id="ARBA00022475"/>
    </source>
</evidence>
<dbReference type="GO" id="GO:0033214">
    <property type="term" value="P:siderophore-iron import into cell"/>
    <property type="evidence" value="ECO:0007669"/>
    <property type="project" value="TreeGrafter"/>
</dbReference>
<keyword evidence="7 8" id="KW-0472">Membrane</keyword>
<dbReference type="PANTHER" id="PTHR30472:SF37">
    <property type="entry name" value="FE(3+) DICITRATE TRANSPORT SYSTEM PERMEASE PROTEIN FECD-RELATED"/>
    <property type="match status" value="1"/>
</dbReference>
<protein>
    <submittedName>
        <fullName evidence="9">Fe(3+)-citrate ABC transporter permease YfmE</fullName>
    </submittedName>
</protein>
<evidence type="ECO:0000256" key="8">
    <source>
        <dbReference type="SAM" id="Phobius"/>
    </source>
</evidence>
<evidence type="ECO:0000256" key="3">
    <source>
        <dbReference type="ARBA" id="ARBA00022448"/>
    </source>
</evidence>
<feature type="transmembrane region" description="Helical" evidence="8">
    <location>
        <begin position="12"/>
        <end position="37"/>
    </location>
</feature>
<feature type="transmembrane region" description="Helical" evidence="8">
    <location>
        <begin position="307"/>
        <end position="326"/>
    </location>
</feature>
<feature type="transmembrane region" description="Helical" evidence="8">
    <location>
        <begin position="95"/>
        <end position="113"/>
    </location>
</feature>
<dbReference type="InterPro" id="IPR000522">
    <property type="entry name" value="ABC_transptr_permease_BtuC"/>
</dbReference>
<dbReference type="KEGG" id="bteq:G4P54_03940"/>
<dbReference type="InterPro" id="IPR037294">
    <property type="entry name" value="ABC_BtuC-like"/>
</dbReference>
<feature type="transmembrane region" description="Helical" evidence="8">
    <location>
        <begin position="65"/>
        <end position="86"/>
    </location>
</feature>
<evidence type="ECO:0000256" key="5">
    <source>
        <dbReference type="ARBA" id="ARBA00022692"/>
    </source>
</evidence>
<keyword evidence="4" id="KW-1003">Cell membrane</keyword>
<comment type="similarity">
    <text evidence="2">Belongs to the binding-protein-dependent transport system permease family. FecCD subfamily.</text>
</comment>
<dbReference type="EMBL" id="CP048852">
    <property type="protein sequence ID" value="QIW79016.1"/>
    <property type="molecule type" value="Genomic_DNA"/>
</dbReference>
<proteinExistence type="inferred from homology"/>
<sequence length="333" mass="35242">MKKTTSKQKRPLLAILILAVILIVLSVISIGFGALYISPDAVVTNLLGLDHSFEFIIQQYRLPRILLAILAGAGLAAAGAILQGVIRNPLASPDVVGISKGSGLAAMAVILIFPESPVYVLPFSAFAGAAIIAVLLLMIARKKSIQPSSLALSGIALGAVCHAGMQYMMVKFPGDVNAALIWLTGSLWGRNWEEVKLLVPWLLILFPIVCILIPKLDLMSLGDELTQGLGENANRLRFILIFTAVALAGSCVAVVGSIGFIGLLAPHIARRLTGEKAKYLLPASALIGAIILLIADTLGRGLMPPVEIPAGILTAVIGAPYFLYLLKFEARKQ</sequence>
<dbReference type="Proteomes" id="UP000501914">
    <property type="component" value="Chromosome"/>
</dbReference>
<keyword evidence="10" id="KW-1185">Reference proteome</keyword>
<feature type="transmembrane region" description="Helical" evidence="8">
    <location>
        <begin position="277"/>
        <end position="295"/>
    </location>
</feature>
<dbReference type="Pfam" id="PF01032">
    <property type="entry name" value="FecCD"/>
    <property type="match status" value="1"/>
</dbReference>
<dbReference type="Gene3D" id="1.10.3470.10">
    <property type="entry name" value="ABC transporter involved in vitamin B12 uptake, BtuC"/>
    <property type="match status" value="1"/>
</dbReference>
<dbReference type="RefSeq" id="WP_024715774.1">
    <property type="nucleotide sequence ID" value="NZ_CP048852.1"/>
</dbReference>
<dbReference type="GO" id="GO:0005886">
    <property type="term" value="C:plasma membrane"/>
    <property type="evidence" value="ECO:0007669"/>
    <property type="project" value="UniProtKB-SubCell"/>
</dbReference>
<dbReference type="FunFam" id="1.10.3470.10:FF:000001">
    <property type="entry name" value="Vitamin B12 ABC transporter permease BtuC"/>
    <property type="match status" value="1"/>
</dbReference>